<evidence type="ECO:0000256" key="5">
    <source>
        <dbReference type="ARBA" id="ARBA00023136"/>
    </source>
</evidence>
<dbReference type="OrthoDB" id="9781780at2"/>
<dbReference type="InterPro" id="IPR003838">
    <property type="entry name" value="ABC3_permease_C"/>
</dbReference>
<organism evidence="8 9">
    <name type="scientific">Clostridium tagluense</name>
    <dbReference type="NCBI Taxonomy" id="360422"/>
    <lineage>
        <taxon>Bacteria</taxon>
        <taxon>Bacillati</taxon>
        <taxon>Bacillota</taxon>
        <taxon>Clostridia</taxon>
        <taxon>Eubacteriales</taxon>
        <taxon>Clostridiaceae</taxon>
        <taxon>Clostridium</taxon>
    </lineage>
</organism>
<evidence type="ECO:0000313" key="9">
    <source>
        <dbReference type="Proteomes" id="UP000287872"/>
    </source>
</evidence>
<feature type="transmembrane region" description="Helical" evidence="6">
    <location>
        <begin position="18"/>
        <end position="35"/>
    </location>
</feature>
<sequence length="641" mass="73034">MTLFNITFRNIKRNFHNYLIYFVSMVFCIMIYYTFTSIEYNKQVADLAADSMKVSTAFNAASIVIAVFVAMFIWYSNSFFTKKRKKEVALYSMLGVKKKQIGRMLFYENVVMGALALAFGILIGTLFSKLFVMILIHIMSFDVNVKFAISLKAIISTIKVFLVIFIIASLHSYTLIYRFQLIELFKSEKVAQSEPKASLVLALLSIIFIGTGYYMALTYKFDNLAILIVILVSTVIGTYMFFSSLIVFIVKLSKKNKVKYFRGLNMIGTSQLLYRIKANGRSLATIAVLSATTITAMGTAASLYYDQVNSIDKVTPFSYDYKSNGKSMDEQINQIINKYPSNKIKSSTNSEFMIIDSKWPELSKMKLHPVKNSKSFVISESTMKELSKARGMDYNISLDSNEVLFFMSMYSDKIMENPVGKNIELEIKGKKVPLRIKDFKERLLTNQLVVNDLYMQDTVVVADEVYNKLYDKDKVVKTTFINIENQRESKDLTEEIDKTLGGNVLSSYYECYRDTMTNMGIIIFLASFIGFVFLICTGSIIFFKQLSEAGEDKERYDILKKIGVKKSEIRISIARQMAFIFALPLILGITHSIIALTILQIVLSSSLLYPVFITVGVYTIIYLIYYILTVNSYCKIVDAKA</sequence>
<dbReference type="InterPro" id="IPR027022">
    <property type="entry name" value="ABC_permease_BceB-typ"/>
</dbReference>
<dbReference type="Pfam" id="PF02687">
    <property type="entry name" value="FtsX"/>
    <property type="match status" value="1"/>
</dbReference>
<dbReference type="GO" id="GO:0055085">
    <property type="term" value="P:transmembrane transport"/>
    <property type="evidence" value="ECO:0007669"/>
    <property type="project" value="UniProtKB-UniRule"/>
</dbReference>
<dbReference type="PANTHER" id="PTHR46795">
    <property type="entry name" value="ABC TRANSPORTER PERMEASE-RELATED-RELATED"/>
    <property type="match status" value="1"/>
</dbReference>
<feature type="transmembrane region" description="Helical" evidence="6">
    <location>
        <begin position="519"/>
        <end position="543"/>
    </location>
</feature>
<feature type="transmembrane region" description="Helical" evidence="6">
    <location>
        <begin position="607"/>
        <end position="628"/>
    </location>
</feature>
<gene>
    <name evidence="8" type="ORF">Ctaglu_45910</name>
</gene>
<proteinExistence type="inferred from homology"/>
<dbReference type="EMBL" id="BHYK01000048">
    <property type="protein sequence ID" value="GCD12968.1"/>
    <property type="molecule type" value="Genomic_DNA"/>
</dbReference>
<dbReference type="RefSeq" id="WP_125006084.1">
    <property type="nucleotide sequence ID" value="NZ_BHYK01000048.1"/>
</dbReference>
<evidence type="ECO:0000256" key="3">
    <source>
        <dbReference type="ARBA" id="ARBA00022692"/>
    </source>
</evidence>
<keyword evidence="3 6" id="KW-0812">Transmembrane</keyword>
<protein>
    <submittedName>
        <fullName evidence="8">ABC transporter permease</fullName>
    </submittedName>
</protein>
<feature type="transmembrane region" description="Helical" evidence="6">
    <location>
        <begin position="283"/>
        <end position="305"/>
    </location>
</feature>
<dbReference type="AlphaFoldDB" id="A0A401UU41"/>
<evidence type="ECO:0000256" key="6">
    <source>
        <dbReference type="PIRNR" id="PIRNR018968"/>
    </source>
</evidence>
<evidence type="ECO:0000256" key="4">
    <source>
        <dbReference type="ARBA" id="ARBA00022989"/>
    </source>
</evidence>
<feature type="transmembrane region" description="Helical" evidence="6">
    <location>
        <begin position="223"/>
        <end position="250"/>
    </location>
</feature>
<dbReference type="PANTHER" id="PTHR46795:SF3">
    <property type="entry name" value="ABC TRANSPORTER PERMEASE"/>
    <property type="match status" value="1"/>
</dbReference>
<comment type="caution">
    <text evidence="8">The sequence shown here is derived from an EMBL/GenBank/DDBJ whole genome shotgun (WGS) entry which is preliminary data.</text>
</comment>
<comment type="similarity">
    <text evidence="6">Belongs to the ABC-4 integral membrane protein family.</text>
</comment>
<keyword evidence="6" id="KW-0813">Transport</keyword>
<evidence type="ECO:0000256" key="2">
    <source>
        <dbReference type="ARBA" id="ARBA00022475"/>
    </source>
</evidence>
<feature type="transmembrane region" description="Helical" evidence="6">
    <location>
        <begin position="55"/>
        <end position="75"/>
    </location>
</feature>
<keyword evidence="9" id="KW-1185">Reference proteome</keyword>
<feature type="transmembrane region" description="Helical" evidence="6">
    <location>
        <begin position="578"/>
        <end position="601"/>
    </location>
</feature>
<evidence type="ECO:0000313" key="8">
    <source>
        <dbReference type="EMBL" id="GCD12968.1"/>
    </source>
</evidence>
<comment type="subcellular location">
    <subcellularLocation>
        <location evidence="1 6">Cell membrane</location>
        <topology evidence="1 6">Multi-pass membrane protein</topology>
    </subcellularLocation>
</comment>
<dbReference type="Proteomes" id="UP000287872">
    <property type="component" value="Unassembled WGS sequence"/>
</dbReference>
<evidence type="ECO:0000259" key="7">
    <source>
        <dbReference type="Pfam" id="PF02687"/>
    </source>
</evidence>
<feature type="transmembrane region" description="Helical" evidence="6">
    <location>
        <begin position="197"/>
        <end position="217"/>
    </location>
</feature>
<evidence type="ECO:0000256" key="1">
    <source>
        <dbReference type="ARBA" id="ARBA00004651"/>
    </source>
</evidence>
<dbReference type="InterPro" id="IPR052536">
    <property type="entry name" value="ABC-4_Integral_Memb_Prot"/>
</dbReference>
<dbReference type="GO" id="GO:0005886">
    <property type="term" value="C:plasma membrane"/>
    <property type="evidence" value="ECO:0007669"/>
    <property type="project" value="UniProtKB-SubCell"/>
</dbReference>
<accession>A0A401UU41</accession>
<dbReference type="PIRSF" id="PIRSF018968">
    <property type="entry name" value="ABC_permease_BceB"/>
    <property type="match status" value="1"/>
</dbReference>
<keyword evidence="2 6" id="KW-1003">Cell membrane</keyword>
<feature type="transmembrane region" description="Helical" evidence="6">
    <location>
        <begin position="151"/>
        <end position="176"/>
    </location>
</feature>
<reference evidence="8 9" key="1">
    <citation type="submission" date="2018-11" db="EMBL/GenBank/DDBJ databases">
        <title>Genome sequencing and assembly of Clostridium tagluense strain A121.</title>
        <authorList>
            <person name="Murakami T."/>
            <person name="Segawa T."/>
            <person name="Shcherbakova V.A."/>
            <person name="Mori H."/>
            <person name="Yoshimura Y."/>
        </authorList>
    </citation>
    <scope>NUCLEOTIDE SEQUENCE [LARGE SCALE GENOMIC DNA]</scope>
    <source>
        <strain evidence="8 9">A121</strain>
    </source>
</reference>
<feature type="transmembrane region" description="Helical" evidence="6">
    <location>
        <begin position="106"/>
        <end position="139"/>
    </location>
</feature>
<feature type="domain" description="ABC3 transporter permease C-terminal" evidence="7">
    <location>
        <begin position="60"/>
        <end position="177"/>
    </location>
</feature>
<keyword evidence="5 6" id="KW-0472">Membrane</keyword>
<name>A0A401UU41_9CLOT</name>
<keyword evidence="4 6" id="KW-1133">Transmembrane helix</keyword>